<dbReference type="InterPro" id="IPR002048">
    <property type="entry name" value="EF_hand_dom"/>
</dbReference>
<reference evidence="4 5" key="1">
    <citation type="journal article" date="2015" name="Sci. Rep.">
        <title>Genome of the facultative scuticociliatosis pathogen Pseudocohnilembus persalinus provides insight into its virulence through horizontal gene transfer.</title>
        <authorList>
            <person name="Xiong J."/>
            <person name="Wang G."/>
            <person name="Cheng J."/>
            <person name="Tian M."/>
            <person name="Pan X."/>
            <person name="Warren A."/>
            <person name="Jiang C."/>
            <person name="Yuan D."/>
            <person name="Miao W."/>
        </authorList>
    </citation>
    <scope>NUCLEOTIDE SEQUENCE [LARGE SCALE GENOMIC DNA]</scope>
    <source>
        <strain evidence="4">36N120E</strain>
    </source>
</reference>
<evidence type="ECO:0000256" key="2">
    <source>
        <dbReference type="SAM" id="MobiDB-lite"/>
    </source>
</evidence>
<evidence type="ECO:0000313" key="5">
    <source>
        <dbReference type="Proteomes" id="UP000054937"/>
    </source>
</evidence>
<comment type="caution">
    <text evidence="4">The sequence shown here is derived from an EMBL/GenBank/DDBJ whole genome shotgun (WGS) entry which is preliminary data.</text>
</comment>
<sequence>MFLTQNISKYQKLDSDQVNNLAQLIWFKINQNPNKQSLDNIDLVPIIQRLYKPMNPNFQPANNDITNYKRVLDRNSDGVVTFDDIVDLVKRYCSSDPKFPRSLEETDRVSINQPIMRSSSMIPRQSNLVQSNYQQPQQQQYQQQSSNSNNQSLRSSQINQYQPQQQYHQQQYKPQQQQLQQSVNSSSQKQFQQQQPQQQNQQTIYHQTSQGVQLAHSGRSQQ</sequence>
<accession>A0A0V0QA79</accession>
<evidence type="ECO:0000313" key="4">
    <source>
        <dbReference type="EMBL" id="KRW99109.1"/>
    </source>
</evidence>
<organism evidence="4 5">
    <name type="scientific">Pseudocohnilembus persalinus</name>
    <name type="common">Ciliate</name>
    <dbReference type="NCBI Taxonomy" id="266149"/>
    <lineage>
        <taxon>Eukaryota</taxon>
        <taxon>Sar</taxon>
        <taxon>Alveolata</taxon>
        <taxon>Ciliophora</taxon>
        <taxon>Intramacronucleata</taxon>
        <taxon>Oligohymenophorea</taxon>
        <taxon>Scuticociliatia</taxon>
        <taxon>Philasterida</taxon>
        <taxon>Pseudocohnilembidae</taxon>
        <taxon>Pseudocohnilembus</taxon>
    </lineage>
</organism>
<protein>
    <recommendedName>
        <fullName evidence="3">EF-hand domain-containing protein</fullName>
    </recommendedName>
</protein>
<dbReference type="PROSITE" id="PS50222">
    <property type="entry name" value="EF_HAND_2"/>
    <property type="match status" value="1"/>
</dbReference>
<keyword evidence="5" id="KW-1185">Reference proteome</keyword>
<proteinExistence type="predicted"/>
<feature type="region of interest" description="Disordered" evidence="2">
    <location>
        <begin position="128"/>
        <end position="222"/>
    </location>
</feature>
<dbReference type="SUPFAM" id="SSF47473">
    <property type="entry name" value="EF-hand"/>
    <property type="match status" value="1"/>
</dbReference>
<feature type="compositionally biased region" description="Low complexity" evidence="2">
    <location>
        <begin position="130"/>
        <end position="210"/>
    </location>
</feature>
<dbReference type="InterPro" id="IPR018247">
    <property type="entry name" value="EF_Hand_1_Ca_BS"/>
</dbReference>
<gene>
    <name evidence="4" type="ORF">PPERSA_02941</name>
</gene>
<feature type="domain" description="EF-hand" evidence="3">
    <location>
        <begin position="70"/>
        <end position="95"/>
    </location>
</feature>
<dbReference type="AlphaFoldDB" id="A0A0V0QA79"/>
<evidence type="ECO:0000259" key="3">
    <source>
        <dbReference type="PROSITE" id="PS50222"/>
    </source>
</evidence>
<name>A0A0V0QA79_PSEPJ</name>
<dbReference type="EMBL" id="LDAU01000221">
    <property type="protein sequence ID" value="KRW99109.1"/>
    <property type="molecule type" value="Genomic_DNA"/>
</dbReference>
<dbReference type="GO" id="GO:0005509">
    <property type="term" value="F:calcium ion binding"/>
    <property type="evidence" value="ECO:0007669"/>
    <property type="project" value="InterPro"/>
</dbReference>
<dbReference type="PROSITE" id="PS00018">
    <property type="entry name" value="EF_HAND_1"/>
    <property type="match status" value="1"/>
</dbReference>
<dbReference type="InterPro" id="IPR011992">
    <property type="entry name" value="EF-hand-dom_pair"/>
</dbReference>
<dbReference type="Proteomes" id="UP000054937">
    <property type="component" value="Unassembled WGS sequence"/>
</dbReference>
<keyword evidence="1" id="KW-0106">Calcium</keyword>
<evidence type="ECO:0000256" key="1">
    <source>
        <dbReference type="ARBA" id="ARBA00022837"/>
    </source>
</evidence>
<dbReference type="InParanoid" id="A0A0V0QA79"/>